<dbReference type="RefSeq" id="WP_197311530.1">
    <property type="nucleotide sequence ID" value="NZ_JADZLT010000050.1"/>
</dbReference>
<reference evidence="2" key="1">
    <citation type="submission" date="2020-12" db="EMBL/GenBank/DDBJ databases">
        <title>Methylobrevis albus sp. nov., isolated from fresh water lack sediment.</title>
        <authorList>
            <person name="Zou Q."/>
        </authorList>
    </citation>
    <scope>NUCLEOTIDE SEQUENCE</scope>
    <source>
        <strain evidence="2">L22</strain>
    </source>
</reference>
<dbReference type="AlphaFoldDB" id="A0A931MYY3"/>
<dbReference type="EMBL" id="JADZLT010000050">
    <property type="protein sequence ID" value="MBH0238465.1"/>
    <property type="molecule type" value="Genomic_DNA"/>
</dbReference>
<dbReference type="Proteomes" id="UP000631694">
    <property type="component" value="Unassembled WGS sequence"/>
</dbReference>
<sequence>MKSVAVYIASVAGVLLAAYAGLALYGRDQAWDALADTPDPGAYDFVAPVRSGKPNDYLVCPADECTAALPEAVAPSYAGSPEAVFAALQEVMVAEGIAEAPSTDAPARKVSAIARTPLMRFPDRVTAMVSGDADGPSSVWIYSASRIGHSDLGTNRRRVQSLIGELDARFSRAAP</sequence>
<dbReference type="InterPro" id="IPR010865">
    <property type="entry name" value="DUF1499"/>
</dbReference>
<name>A0A931MYY3_9HYPH</name>
<comment type="caution">
    <text evidence="2">The sequence shown here is derived from an EMBL/GenBank/DDBJ whole genome shotgun (WGS) entry which is preliminary data.</text>
</comment>
<keyword evidence="3" id="KW-1185">Reference proteome</keyword>
<evidence type="ECO:0000256" key="1">
    <source>
        <dbReference type="SAM" id="Phobius"/>
    </source>
</evidence>
<gene>
    <name evidence="2" type="ORF">I5731_11580</name>
</gene>
<dbReference type="Pfam" id="PF07386">
    <property type="entry name" value="DUF1499"/>
    <property type="match status" value="1"/>
</dbReference>
<accession>A0A931MYY3</accession>
<keyword evidence="1" id="KW-0472">Membrane</keyword>
<protein>
    <submittedName>
        <fullName evidence="2">DUF1499 domain-containing protein</fullName>
    </submittedName>
</protein>
<organism evidence="2 3">
    <name type="scientific">Methylobrevis albus</name>
    <dbReference type="NCBI Taxonomy" id="2793297"/>
    <lineage>
        <taxon>Bacteria</taxon>
        <taxon>Pseudomonadati</taxon>
        <taxon>Pseudomonadota</taxon>
        <taxon>Alphaproteobacteria</taxon>
        <taxon>Hyphomicrobiales</taxon>
        <taxon>Pleomorphomonadaceae</taxon>
        <taxon>Methylobrevis</taxon>
    </lineage>
</organism>
<proteinExistence type="predicted"/>
<evidence type="ECO:0000313" key="2">
    <source>
        <dbReference type="EMBL" id="MBH0238465.1"/>
    </source>
</evidence>
<feature type="transmembrane region" description="Helical" evidence="1">
    <location>
        <begin position="6"/>
        <end position="25"/>
    </location>
</feature>
<evidence type="ECO:0000313" key="3">
    <source>
        <dbReference type="Proteomes" id="UP000631694"/>
    </source>
</evidence>
<keyword evidence="1" id="KW-0812">Transmembrane</keyword>
<keyword evidence="1" id="KW-1133">Transmembrane helix</keyword>